<dbReference type="AlphaFoldDB" id="A0A0A9FGJ1"/>
<name>A0A0A9FGJ1_ARUDO</name>
<sequence length="47" mass="5255">MPPAAFRSCWRRCYHLAAGDQSRSPARGRSWPTWACCTPSLSRRGGC</sequence>
<reference evidence="1" key="1">
    <citation type="submission" date="2014-09" db="EMBL/GenBank/DDBJ databases">
        <authorList>
            <person name="Magalhaes I.L.F."/>
            <person name="Oliveira U."/>
            <person name="Santos F.R."/>
            <person name="Vidigal T.H.D.A."/>
            <person name="Brescovit A.D."/>
            <person name="Santos A.J."/>
        </authorList>
    </citation>
    <scope>NUCLEOTIDE SEQUENCE</scope>
    <source>
        <tissue evidence="1">Shoot tissue taken approximately 20 cm above the soil surface</tissue>
    </source>
</reference>
<evidence type="ECO:0000313" key="1">
    <source>
        <dbReference type="EMBL" id="JAE12115.1"/>
    </source>
</evidence>
<proteinExistence type="predicted"/>
<protein>
    <submittedName>
        <fullName evidence="1">Uncharacterized protein</fullName>
    </submittedName>
</protein>
<accession>A0A0A9FGJ1</accession>
<organism evidence="1">
    <name type="scientific">Arundo donax</name>
    <name type="common">Giant reed</name>
    <name type="synonym">Donax arundinaceus</name>
    <dbReference type="NCBI Taxonomy" id="35708"/>
    <lineage>
        <taxon>Eukaryota</taxon>
        <taxon>Viridiplantae</taxon>
        <taxon>Streptophyta</taxon>
        <taxon>Embryophyta</taxon>
        <taxon>Tracheophyta</taxon>
        <taxon>Spermatophyta</taxon>
        <taxon>Magnoliopsida</taxon>
        <taxon>Liliopsida</taxon>
        <taxon>Poales</taxon>
        <taxon>Poaceae</taxon>
        <taxon>PACMAD clade</taxon>
        <taxon>Arundinoideae</taxon>
        <taxon>Arundineae</taxon>
        <taxon>Arundo</taxon>
    </lineage>
</organism>
<dbReference type="EMBL" id="GBRH01185781">
    <property type="protein sequence ID" value="JAE12115.1"/>
    <property type="molecule type" value="Transcribed_RNA"/>
</dbReference>
<reference evidence="1" key="2">
    <citation type="journal article" date="2015" name="Data Brief">
        <title>Shoot transcriptome of the giant reed, Arundo donax.</title>
        <authorList>
            <person name="Barrero R.A."/>
            <person name="Guerrero F.D."/>
            <person name="Moolhuijzen P."/>
            <person name="Goolsby J.A."/>
            <person name="Tidwell J."/>
            <person name="Bellgard S.E."/>
            <person name="Bellgard M.I."/>
        </authorList>
    </citation>
    <scope>NUCLEOTIDE SEQUENCE</scope>
    <source>
        <tissue evidence="1">Shoot tissue taken approximately 20 cm above the soil surface</tissue>
    </source>
</reference>